<reference evidence="1 2" key="1">
    <citation type="submission" date="2024-09" db="EMBL/GenBank/DDBJ databases">
        <authorList>
            <person name="Lee S.D."/>
        </authorList>
    </citation>
    <scope>NUCLEOTIDE SEQUENCE [LARGE SCALE GENOMIC DNA]</scope>
    <source>
        <strain evidence="1 2">N1-1</strain>
    </source>
</reference>
<comment type="caution">
    <text evidence="1">The sequence shown here is derived from an EMBL/GenBank/DDBJ whole genome shotgun (WGS) entry which is preliminary data.</text>
</comment>
<dbReference type="EMBL" id="JBHEZX010000005">
    <property type="protein sequence ID" value="MFC1410415.1"/>
    <property type="molecule type" value="Genomic_DNA"/>
</dbReference>
<sequence>MASRCGCGSAQCSCAVISGDGILVSGVGSAGNPYIISATGAALGVTDTPSLDLTLTGAGVPGNPWALSGKITPSTTAGNLLTLDGAGVLVSSTAVRNAVGATVGNGVAYVIGTGSLVAKLSTDSGNVLTFGTDGGLLSPASTTVVAAPLHLSNSSGNTLLDGQVGGDTNPRITLVADGPLRWSDGAHVWDTNLYRAGTSILRTDGSLIAAGGFTAETSYITSAVTGTYGTTDRRWSIGPDSTAEGGANVGSLFQITRYTDAGVAIDTPFQIERATGRVYIGGLAGTSGSGLTVQRNATGPAIVLLNTTASGQGLMATMQGTASTVLSAQVTGDTTARYRFGVAGDMEWGGGAAVRDLFAARTAAGVLTLTGALVVTAGLAVTAGVGSRKTYVKPLPDTSRASTVALVADPYFTGMALEANATYTIEGYLQYAGAPTGTGDLKMDFTGPSGFAMTFSSGAVVASAPATSYEASATTIPASRVIGTNGSVDMVAHLSGYLTTSATSGSLALRWGQGTSIATATLLRAGSWLRLERVL</sequence>
<keyword evidence="2" id="KW-1185">Reference proteome</keyword>
<protein>
    <submittedName>
        <fullName evidence="1">Uncharacterized protein</fullName>
    </submittedName>
</protein>
<dbReference type="Proteomes" id="UP001592582">
    <property type="component" value="Unassembled WGS sequence"/>
</dbReference>
<dbReference type="RefSeq" id="WP_380508016.1">
    <property type="nucleotide sequence ID" value="NZ_JBHEZX010000005.1"/>
</dbReference>
<accession>A0ABV6V9K9</accession>
<organism evidence="1 2">
    <name type="scientific">Streptacidiphilus alkalitolerans</name>
    <dbReference type="NCBI Taxonomy" id="3342712"/>
    <lineage>
        <taxon>Bacteria</taxon>
        <taxon>Bacillati</taxon>
        <taxon>Actinomycetota</taxon>
        <taxon>Actinomycetes</taxon>
        <taxon>Kitasatosporales</taxon>
        <taxon>Streptomycetaceae</taxon>
        <taxon>Streptacidiphilus</taxon>
    </lineage>
</organism>
<name>A0ABV6V9K9_9ACTN</name>
<proteinExistence type="predicted"/>
<gene>
    <name evidence="1" type="ORF">ACEZDG_14185</name>
</gene>
<evidence type="ECO:0000313" key="1">
    <source>
        <dbReference type="EMBL" id="MFC1410415.1"/>
    </source>
</evidence>
<evidence type="ECO:0000313" key="2">
    <source>
        <dbReference type="Proteomes" id="UP001592582"/>
    </source>
</evidence>